<dbReference type="EMBL" id="WWEO01000040">
    <property type="protein sequence ID" value="NCD69117.1"/>
    <property type="molecule type" value="Genomic_DNA"/>
</dbReference>
<dbReference type="Pfam" id="PF13561">
    <property type="entry name" value="adh_short_C2"/>
    <property type="match status" value="1"/>
</dbReference>
<dbReference type="InterPro" id="IPR002347">
    <property type="entry name" value="SDR_fam"/>
</dbReference>
<dbReference type="AlphaFoldDB" id="A0A965ZFF3"/>
<proteinExistence type="inferred from homology"/>
<evidence type="ECO:0000313" key="4">
    <source>
        <dbReference type="EMBL" id="NCD69117.1"/>
    </source>
</evidence>
<evidence type="ECO:0000259" key="3">
    <source>
        <dbReference type="SMART" id="SM00822"/>
    </source>
</evidence>
<dbReference type="SMART" id="SM00822">
    <property type="entry name" value="PKS_KR"/>
    <property type="match status" value="1"/>
</dbReference>
<dbReference type="PRINTS" id="PR00080">
    <property type="entry name" value="SDRFAMILY"/>
</dbReference>
<dbReference type="RefSeq" id="WP_166585096.1">
    <property type="nucleotide sequence ID" value="NZ_WWEO01000040.1"/>
</dbReference>
<organism evidence="4 5">
    <name type="scientific">Mucilaginibacter agri</name>
    <dbReference type="NCBI Taxonomy" id="2695265"/>
    <lineage>
        <taxon>Bacteria</taxon>
        <taxon>Pseudomonadati</taxon>
        <taxon>Bacteroidota</taxon>
        <taxon>Sphingobacteriia</taxon>
        <taxon>Sphingobacteriales</taxon>
        <taxon>Sphingobacteriaceae</taxon>
        <taxon>Mucilaginibacter</taxon>
    </lineage>
</organism>
<dbReference type="GO" id="GO:0016491">
    <property type="term" value="F:oxidoreductase activity"/>
    <property type="evidence" value="ECO:0007669"/>
    <property type="project" value="UniProtKB-KW"/>
</dbReference>
<dbReference type="InterPro" id="IPR051122">
    <property type="entry name" value="SDR_DHRS6-like"/>
</dbReference>
<comment type="similarity">
    <text evidence="1">Belongs to the short-chain dehydrogenases/reductases (SDR) family.</text>
</comment>
<feature type="domain" description="Ketoreductase" evidence="3">
    <location>
        <begin position="8"/>
        <end position="187"/>
    </location>
</feature>
<gene>
    <name evidence="4" type="ORF">GSY63_07095</name>
</gene>
<dbReference type="CDD" id="cd05233">
    <property type="entry name" value="SDR_c"/>
    <property type="match status" value="1"/>
</dbReference>
<dbReference type="PRINTS" id="PR00081">
    <property type="entry name" value="GDHRDH"/>
</dbReference>
<accession>A0A965ZFF3</accession>
<reference evidence="4" key="1">
    <citation type="submission" date="2020-01" db="EMBL/GenBank/DDBJ databases">
        <authorList>
            <person name="Seo Y.L."/>
        </authorList>
    </citation>
    <scope>NUCLEOTIDE SEQUENCE</scope>
    <source>
        <strain evidence="4">R11</strain>
    </source>
</reference>
<dbReference type="InterPro" id="IPR036291">
    <property type="entry name" value="NAD(P)-bd_dom_sf"/>
</dbReference>
<dbReference type="Proteomes" id="UP000638732">
    <property type="component" value="Unassembled WGS sequence"/>
</dbReference>
<dbReference type="FunFam" id="3.40.50.720:FF:000084">
    <property type="entry name" value="Short-chain dehydrogenase reductase"/>
    <property type="match status" value="1"/>
</dbReference>
<dbReference type="Gene3D" id="3.40.50.720">
    <property type="entry name" value="NAD(P)-binding Rossmann-like Domain"/>
    <property type="match status" value="1"/>
</dbReference>
<dbReference type="SUPFAM" id="SSF51735">
    <property type="entry name" value="NAD(P)-binding Rossmann-fold domains"/>
    <property type="match status" value="1"/>
</dbReference>
<dbReference type="PANTHER" id="PTHR43477">
    <property type="entry name" value="DIHYDROANTICAPSIN 7-DEHYDROGENASE"/>
    <property type="match status" value="1"/>
</dbReference>
<protein>
    <submittedName>
        <fullName evidence="4">SDR family oxidoreductase</fullName>
    </submittedName>
</protein>
<keyword evidence="2" id="KW-0560">Oxidoreductase</keyword>
<keyword evidence="5" id="KW-1185">Reference proteome</keyword>
<comment type="caution">
    <text evidence="4">The sequence shown here is derived from an EMBL/GenBank/DDBJ whole genome shotgun (WGS) entry which is preliminary data.</text>
</comment>
<dbReference type="PANTHER" id="PTHR43477:SF1">
    <property type="entry name" value="DIHYDROANTICAPSIN 7-DEHYDROGENASE"/>
    <property type="match status" value="1"/>
</dbReference>
<evidence type="ECO:0000313" key="5">
    <source>
        <dbReference type="Proteomes" id="UP000638732"/>
    </source>
</evidence>
<dbReference type="PROSITE" id="PS00061">
    <property type="entry name" value="ADH_SHORT"/>
    <property type="match status" value="1"/>
</dbReference>
<name>A0A965ZFF3_9SPHI</name>
<reference evidence="4" key="2">
    <citation type="submission" date="2020-10" db="EMBL/GenBank/DDBJ databases">
        <title>Mucilaginibacter sp. nov., isolated from soil.</title>
        <authorList>
            <person name="Jeon C.O."/>
        </authorList>
    </citation>
    <scope>NUCLEOTIDE SEQUENCE</scope>
    <source>
        <strain evidence="4">R11</strain>
    </source>
</reference>
<dbReference type="InterPro" id="IPR057326">
    <property type="entry name" value="KR_dom"/>
</dbReference>
<evidence type="ECO:0000256" key="1">
    <source>
        <dbReference type="ARBA" id="ARBA00006484"/>
    </source>
</evidence>
<evidence type="ECO:0000256" key="2">
    <source>
        <dbReference type="ARBA" id="ARBA00023002"/>
    </source>
</evidence>
<sequence>MSEKLANKVAVITGGTSGIGLSIAKRFVQEGAMVVITGRKQSKINRSLSEIGGGAVGMAGDVSNLADLDRIYGIINEQFGKIDVLIANAGVYLLAPVDVFSEQQFEKLTDINFKGTFFTVQKALPLLKEGSSVILISSTVSQKGAPNHSVYAATKAAVRSLARSFSAELVERKIRVNVLSPGPIDTPVFETVTGSAEEADAFKAMMGSVTPVKRMGSSAEVAAAALYLALDDSAFMLGAEILLDGGIRDL</sequence>
<dbReference type="InterPro" id="IPR020904">
    <property type="entry name" value="Sc_DH/Rdtase_CS"/>
</dbReference>